<dbReference type="Pfam" id="PF00561">
    <property type="entry name" value="Abhydrolase_1"/>
    <property type="match status" value="1"/>
</dbReference>
<dbReference type="OrthoDB" id="408373at2759"/>
<keyword evidence="5" id="KW-1185">Reference proteome</keyword>
<dbReference type="Proteomes" id="UP000308549">
    <property type="component" value="Unassembled WGS sequence"/>
</dbReference>
<dbReference type="InterPro" id="IPR000639">
    <property type="entry name" value="Epox_hydrolase-like"/>
</dbReference>
<gene>
    <name evidence="4" type="ORF">B0A50_03252</name>
</gene>
<comment type="caution">
    <text evidence="4">The sequence shown here is derived from an EMBL/GenBank/DDBJ whole genome shotgun (WGS) entry which is preliminary data.</text>
</comment>
<organism evidence="4 5">
    <name type="scientific">Salinomyces thailandicus</name>
    <dbReference type="NCBI Taxonomy" id="706561"/>
    <lineage>
        <taxon>Eukaryota</taxon>
        <taxon>Fungi</taxon>
        <taxon>Dikarya</taxon>
        <taxon>Ascomycota</taxon>
        <taxon>Pezizomycotina</taxon>
        <taxon>Dothideomycetes</taxon>
        <taxon>Dothideomycetidae</taxon>
        <taxon>Mycosphaerellales</taxon>
        <taxon>Teratosphaeriaceae</taxon>
        <taxon>Salinomyces</taxon>
    </lineage>
</organism>
<sequence>MPIDKLVPNDPRVESKYADLNGHRWHYLDAQPRQQPPRATVLLIHGFPDTSHTWRHQTPLLLSLGLRCLALDCMGYALTGPSNPITNLSAYTFKTHADAIAALAAHLRLPTLILGGHDWGGAVAYRTAQYYPQLITHLFSLATPYPHVTRSYRSLDQVVGESLPNLGYQRQWGSEERVLEKCIGRDEGRLRKFLGAVYGGRGKGGRPLMSVSEGLDLAVLKGEEEVGGSGILDDEELTHYTHTFASQPLEGPCNWYRTRHLNHLDDQTLPSSTRNTILQPTLFVQALKDPVLRPKMSEGMETVCPRLRRAEVEAGHWVAWEGGGVAVNGILRAWFEEVVFLDFGGLGGGGAKL</sequence>
<dbReference type="Gene3D" id="3.40.50.1820">
    <property type="entry name" value="alpha/beta hydrolase"/>
    <property type="match status" value="1"/>
</dbReference>
<name>A0A4U0U4I6_9PEZI</name>
<protein>
    <recommendedName>
        <fullName evidence="3">AB hydrolase-1 domain-containing protein</fullName>
    </recommendedName>
</protein>
<dbReference type="PANTHER" id="PTHR43329">
    <property type="entry name" value="EPOXIDE HYDROLASE"/>
    <property type="match status" value="1"/>
</dbReference>
<dbReference type="GO" id="GO:0016787">
    <property type="term" value="F:hydrolase activity"/>
    <property type="evidence" value="ECO:0007669"/>
    <property type="project" value="UniProtKB-KW"/>
</dbReference>
<evidence type="ECO:0000256" key="2">
    <source>
        <dbReference type="ARBA" id="ARBA00038334"/>
    </source>
</evidence>
<dbReference type="AlphaFoldDB" id="A0A4U0U4I6"/>
<accession>A0A4U0U4I6</accession>
<dbReference type="SUPFAM" id="SSF53474">
    <property type="entry name" value="alpha/beta-Hydrolases"/>
    <property type="match status" value="1"/>
</dbReference>
<evidence type="ECO:0000313" key="4">
    <source>
        <dbReference type="EMBL" id="TKA29888.1"/>
    </source>
</evidence>
<dbReference type="PRINTS" id="PR00412">
    <property type="entry name" value="EPOXHYDRLASE"/>
</dbReference>
<proteinExistence type="inferred from homology"/>
<dbReference type="InterPro" id="IPR029058">
    <property type="entry name" value="AB_hydrolase_fold"/>
</dbReference>
<keyword evidence="1" id="KW-0378">Hydrolase</keyword>
<dbReference type="EMBL" id="NAJL01000013">
    <property type="protein sequence ID" value="TKA29888.1"/>
    <property type="molecule type" value="Genomic_DNA"/>
</dbReference>
<dbReference type="InterPro" id="IPR000073">
    <property type="entry name" value="AB_hydrolase_1"/>
</dbReference>
<evidence type="ECO:0000313" key="5">
    <source>
        <dbReference type="Proteomes" id="UP000308549"/>
    </source>
</evidence>
<evidence type="ECO:0000259" key="3">
    <source>
        <dbReference type="Pfam" id="PF00561"/>
    </source>
</evidence>
<feature type="domain" description="AB hydrolase-1" evidence="3">
    <location>
        <begin position="40"/>
        <end position="322"/>
    </location>
</feature>
<evidence type="ECO:0000256" key="1">
    <source>
        <dbReference type="ARBA" id="ARBA00022801"/>
    </source>
</evidence>
<comment type="similarity">
    <text evidence="2">Belongs to the AB hydrolase superfamily. Epoxide hydrolase family.</text>
</comment>
<reference evidence="4 5" key="1">
    <citation type="submission" date="2017-03" db="EMBL/GenBank/DDBJ databases">
        <title>Genomes of endolithic fungi from Antarctica.</title>
        <authorList>
            <person name="Coleine C."/>
            <person name="Masonjones S."/>
            <person name="Stajich J.E."/>
        </authorList>
    </citation>
    <scope>NUCLEOTIDE SEQUENCE [LARGE SCALE GENOMIC DNA]</scope>
    <source>
        <strain evidence="4 5">CCFEE 6315</strain>
    </source>
</reference>